<comment type="caution">
    <text evidence="1">The sequence shown here is derived from an EMBL/GenBank/DDBJ whole genome shotgun (WGS) entry which is preliminary data.</text>
</comment>
<evidence type="ECO:0000313" key="2">
    <source>
        <dbReference type="Proteomes" id="UP001194468"/>
    </source>
</evidence>
<dbReference type="AlphaFoldDB" id="A0AAD4BKD5"/>
<organism evidence="1 2">
    <name type="scientific">Boletus edulis BED1</name>
    <dbReference type="NCBI Taxonomy" id="1328754"/>
    <lineage>
        <taxon>Eukaryota</taxon>
        <taxon>Fungi</taxon>
        <taxon>Dikarya</taxon>
        <taxon>Basidiomycota</taxon>
        <taxon>Agaricomycotina</taxon>
        <taxon>Agaricomycetes</taxon>
        <taxon>Agaricomycetidae</taxon>
        <taxon>Boletales</taxon>
        <taxon>Boletineae</taxon>
        <taxon>Boletaceae</taxon>
        <taxon>Boletoideae</taxon>
        <taxon>Boletus</taxon>
    </lineage>
</organism>
<keyword evidence="2" id="KW-1185">Reference proteome</keyword>
<proteinExistence type="predicted"/>
<accession>A0AAD4BKD5</accession>
<gene>
    <name evidence="1" type="ORF">L210DRAFT_989806</name>
</gene>
<sequence length="54" mass="6249">MTPTQIHEERGSHNNAVQGAAYILLPKSLRAVNQWEGLKEAYLVKKMRKWMLVL</sequence>
<reference evidence="1" key="2">
    <citation type="journal article" date="2020" name="Nat. Commun.">
        <title>Large-scale genome sequencing of mycorrhizal fungi provides insights into the early evolution of symbiotic traits.</title>
        <authorList>
            <person name="Miyauchi S."/>
            <person name="Kiss E."/>
            <person name="Kuo A."/>
            <person name="Drula E."/>
            <person name="Kohler A."/>
            <person name="Sanchez-Garcia M."/>
            <person name="Morin E."/>
            <person name="Andreopoulos B."/>
            <person name="Barry K.W."/>
            <person name="Bonito G."/>
            <person name="Buee M."/>
            <person name="Carver A."/>
            <person name="Chen C."/>
            <person name="Cichocki N."/>
            <person name="Clum A."/>
            <person name="Culley D."/>
            <person name="Crous P.W."/>
            <person name="Fauchery L."/>
            <person name="Girlanda M."/>
            <person name="Hayes R.D."/>
            <person name="Keri Z."/>
            <person name="LaButti K."/>
            <person name="Lipzen A."/>
            <person name="Lombard V."/>
            <person name="Magnuson J."/>
            <person name="Maillard F."/>
            <person name="Murat C."/>
            <person name="Nolan M."/>
            <person name="Ohm R.A."/>
            <person name="Pangilinan J."/>
            <person name="Pereira M.F."/>
            <person name="Perotto S."/>
            <person name="Peter M."/>
            <person name="Pfister S."/>
            <person name="Riley R."/>
            <person name="Sitrit Y."/>
            <person name="Stielow J.B."/>
            <person name="Szollosi G."/>
            <person name="Zifcakova L."/>
            <person name="Stursova M."/>
            <person name="Spatafora J.W."/>
            <person name="Tedersoo L."/>
            <person name="Vaario L.M."/>
            <person name="Yamada A."/>
            <person name="Yan M."/>
            <person name="Wang P."/>
            <person name="Xu J."/>
            <person name="Bruns T."/>
            <person name="Baldrian P."/>
            <person name="Vilgalys R."/>
            <person name="Dunand C."/>
            <person name="Henrissat B."/>
            <person name="Grigoriev I.V."/>
            <person name="Hibbett D."/>
            <person name="Nagy L.G."/>
            <person name="Martin F.M."/>
        </authorList>
    </citation>
    <scope>NUCLEOTIDE SEQUENCE</scope>
    <source>
        <strain evidence="1">BED1</strain>
    </source>
</reference>
<reference evidence="1" key="1">
    <citation type="submission" date="2019-10" db="EMBL/GenBank/DDBJ databases">
        <authorList>
            <consortium name="DOE Joint Genome Institute"/>
            <person name="Kuo A."/>
            <person name="Miyauchi S."/>
            <person name="Kiss E."/>
            <person name="Drula E."/>
            <person name="Kohler A."/>
            <person name="Sanchez-Garcia M."/>
            <person name="Andreopoulos B."/>
            <person name="Barry K.W."/>
            <person name="Bonito G."/>
            <person name="Buee M."/>
            <person name="Carver A."/>
            <person name="Chen C."/>
            <person name="Cichocki N."/>
            <person name="Clum A."/>
            <person name="Culley D."/>
            <person name="Crous P.W."/>
            <person name="Fauchery L."/>
            <person name="Girlanda M."/>
            <person name="Hayes R."/>
            <person name="Keri Z."/>
            <person name="LaButti K."/>
            <person name="Lipzen A."/>
            <person name="Lombard V."/>
            <person name="Magnuson J."/>
            <person name="Maillard F."/>
            <person name="Morin E."/>
            <person name="Murat C."/>
            <person name="Nolan M."/>
            <person name="Ohm R."/>
            <person name="Pangilinan J."/>
            <person name="Pereira M."/>
            <person name="Perotto S."/>
            <person name="Peter M."/>
            <person name="Riley R."/>
            <person name="Sitrit Y."/>
            <person name="Stielow B."/>
            <person name="Szollosi G."/>
            <person name="Zifcakova L."/>
            <person name="Stursova M."/>
            <person name="Spatafora J.W."/>
            <person name="Tedersoo L."/>
            <person name="Vaario L.-M."/>
            <person name="Yamada A."/>
            <person name="Yan M."/>
            <person name="Wang P."/>
            <person name="Xu J."/>
            <person name="Bruns T."/>
            <person name="Baldrian P."/>
            <person name="Vilgalys R."/>
            <person name="Henrissat B."/>
            <person name="Grigoriev I.V."/>
            <person name="Hibbett D."/>
            <person name="Nagy L.G."/>
            <person name="Martin F.M."/>
        </authorList>
    </citation>
    <scope>NUCLEOTIDE SEQUENCE</scope>
    <source>
        <strain evidence="1">BED1</strain>
    </source>
</reference>
<dbReference type="Proteomes" id="UP001194468">
    <property type="component" value="Unassembled WGS sequence"/>
</dbReference>
<dbReference type="EMBL" id="WHUW01000039">
    <property type="protein sequence ID" value="KAF8432554.1"/>
    <property type="molecule type" value="Genomic_DNA"/>
</dbReference>
<evidence type="ECO:0000313" key="1">
    <source>
        <dbReference type="EMBL" id="KAF8432554.1"/>
    </source>
</evidence>
<protein>
    <submittedName>
        <fullName evidence="1">Uncharacterized protein</fullName>
    </submittedName>
</protein>
<name>A0AAD4BKD5_BOLED</name>